<comment type="caution">
    <text evidence="1">The sequence shown here is derived from an EMBL/GenBank/DDBJ whole genome shotgun (WGS) entry which is preliminary data.</text>
</comment>
<evidence type="ECO:0000313" key="2">
    <source>
        <dbReference type="Proteomes" id="UP000188597"/>
    </source>
</evidence>
<sequence length="284" mass="33272">MQIIDTIPYFKQNYHSSIQFLRNYYEEYPEIFKEYFAYHCKDTEERHQASLEKYPDVLSDIDRVYKNIVPIIHETDEHYESNYHVSFPVDINLIVGGFGSNAYTYRQIIPNITFALEKLSPVPDHLRTIVAHEFGHAAHNIISNDAGINWLNVDWNSPLTWLYQEGAATHFSRQTAKGIKESVYFSFDDEGEEWLQFFSRNQEKVISEFAKDVTTETPFAVFKEWFSINGGLKFGYNRLGYLIGDQFFQNLIKIHGEHGAITAWKDPNFKENVINWLLNTTQKV</sequence>
<evidence type="ECO:0000313" key="1">
    <source>
        <dbReference type="EMBL" id="OOE12609.1"/>
    </source>
</evidence>
<name>A0A1V3G880_9BACL</name>
<dbReference type="AlphaFoldDB" id="A0A1V3G880"/>
<dbReference type="EMBL" id="MQMF01000002">
    <property type="protein sequence ID" value="OOE12609.1"/>
    <property type="molecule type" value="Genomic_DNA"/>
</dbReference>
<dbReference type="Proteomes" id="UP000188597">
    <property type="component" value="Unassembled WGS sequence"/>
</dbReference>
<dbReference type="RefSeq" id="WP_077362634.1">
    <property type="nucleotide sequence ID" value="NZ_MQMF01000002.1"/>
</dbReference>
<protein>
    <recommendedName>
        <fullName evidence="3">Aminopeptidase</fullName>
    </recommendedName>
</protein>
<proteinExistence type="predicted"/>
<accession>A0A1V3G880</accession>
<gene>
    <name evidence="1" type="ORF">UN64_11095</name>
</gene>
<organism evidence="1 2">
    <name type="scientific">Fictibacillus arsenicus</name>
    <dbReference type="NCBI Taxonomy" id="255247"/>
    <lineage>
        <taxon>Bacteria</taxon>
        <taxon>Bacillati</taxon>
        <taxon>Bacillota</taxon>
        <taxon>Bacilli</taxon>
        <taxon>Bacillales</taxon>
        <taxon>Fictibacillaceae</taxon>
        <taxon>Fictibacillus</taxon>
    </lineage>
</organism>
<evidence type="ECO:0008006" key="3">
    <source>
        <dbReference type="Google" id="ProtNLM"/>
    </source>
</evidence>
<reference evidence="1 2" key="1">
    <citation type="submission" date="2016-11" db="EMBL/GenBank/DDBJ databases">
        <authorList>
            <person name="Jaros S."/>
            <person name="Januszkiewicz K."/>
            <person name="Wedrychowicz H."/>
        </authorList>
    </citation>
    <scope>NUCLEOTIDE SEQUENCE [LARGE SCALE GENOMIC DNA]</scope>
    <source>
        <strain evidence="1 2">Con a/3</strain>
    </source>
</reference>